<evidence type="ECO:0000256" key="1">
    <source>
        <dbReference type="ARBA" id="ARBA00023015"/>
    </source>
</evidence>
<dbReference type="GO" id="GO:0003677">
    <property type="term" value="F:DNA binding"/>
    <property type="evidence" value="ECO:0007669"/>
    <property type="project" value="UniProtKB-KW"/>
</dbReference>
<sequence>MKKCCSKPNLNILGKVFKALGDRNRLAIFQHLCDCCHSGRQESNVKEISTCCDVDLSVVSRHLTHLKKAEILSSTKKGKEVLYSINGKKVAEELRKLADYIEHLDSPKE</sequence>
<comment type="caution">
    <text evidence="5">The sequence shown here is derived from an EMBL/GenBank/DDBJ whole genome shotgun (WGS) entry which is preliminary data.</text>
</comment>
<dbReference type="GO" id="GO:0003700">
    <property type="term" value="F:DNA-binding transcription factor activity"/>
    <property type="evidence" value="ECO:0007669"/>
    <property type="project" value="InterPro"/>
</dbReference>
<evidence type="ECO:0000313" key="5">
    <source>
        <dbReference type="EMBL" id="OUR93514.1"/>
    </source>
</evidence>
<name>A0A1Y5F281_9BACT</name>
<dbReference type="InterPro" id="IPR011991">
    <property type="entry name" value="ArsR-like_HTH"/>
</dbReference>
<keyword evidence="3" id="KW-0804">Transcription</keyword>
<dbReference type="Gene3D" id="1.10.10.10">
    <property type="entry name" value="Winged helix-like DNA-binding domain superfamily/Winged helix DNA-binding domain"/>
    <property type="match status" value="1"/>
</dbReference>
<accession>A0A1Y5F281</accession>
<gene>
    <name evidence="5" type="ORF">A9Q84_18755</name>
</gene>
<feature type="domain" description="HTH arsR-type" evidence="4">
    <location>
        <begin position="5"/>
        <end position="105"/>
    </location>
</feature>
<dbReference type="PROSITE" id="PS50987">
    <property type="entry name" value="HTH_ARSR_2"/>
    <property type="match status" value="1"/>
</dbReference>
<dbReference type="InterPro" id="IPR051081">
    <property type="entry name" value="HTH_MetalResp_TranReg"/>
</dbReference>
<dbReference type="SUPFAM" id="SSF46785">
    <property type="entry name" value="Winged helix' DNA-binding domain"/>
    <property type="match status" value="1"/>
</dbReference>
<keyword evidence="2" id="KW-0238">DNA-binding</keyword>
<dbReference type="NCBIfam" id="NF033788">
    <property type="entry name" value="HTH_metalloreg"/>
    <property type="match status" value="1"/>
</dbReference>
<dbReference type="PANTHER" id="PTHR33154">
    <property type="entry name" value="TRANSCRIPTIONAL REGULATOR, ARSR FAMILY"/>
    <property type="match status" value="1"/>
</dbReference>
<dbReference type="InterPro" id="IPR036390">
    <property type="entry name" value="WH_DNA-bd_sf"/>
</dbReference>
<dbReference type="EMBL" id="MAAO01000015">
    <property type="protein sequence ID" value="OUR93514.1"/>
    <property type="molecule type" value="Genomic_DNA"/>
</dbReference>
<keyword evidence="1" id="KW-0805">Transcription regulation</keyword>
<protein>
    <recommendedName>
        <fullName evidence="4">HTH arsR-type domain-containing protein</fullName>
    </recommendedName>
</protein>
<proteinExistence type="predicted"/>
<dbReference type="InterPro" id="IPR036388">
    <property type="entry name" value="WH-like_DNA-bd_sf"/>
</dbReference>
<evidence type="ECO:0000256" key="2">
    <source>
        <dbReference type="ARBA" id="ARBA00023125"/>
    </source>
</evidence>
<organism evidence="5 6">
    <name type="scientific">Halobacteriovorax marinus</name>
    <dbReference type="NCBI Taxonomy" id="97084"/>
    <lineage>
        <taxon>Bacteria</taxon>
        <taxon>Pseudomonadati</taxon>
        <taxon>Bdellovibrionota</taxon>
        <taxon>Bacteriovoracia</taxon>
        <taxon>Bacteriovoracales</taxon>
        <taxon>Halobacteriovoraceae</taxon>
        <taxon>Halobacteriovorax</taxon>
    </lineage>
</organism>
<dbReference type="Pfam" id="PF12840">
    <property type="entry name" value="HTH_20"/>
    <property type="match status" value="1"/>
</dbReference>
<reference evidence="6" key="1">
    <citation type="journal article" date="2017" name="Proc. Natl. Acad. Sci. U.S.A.">
        <title>Simulation of Deepwater Horizon oil plume reveals substrate specialization within a complex community of hydrocarbon-degraders.</title>
        <authorList>
            <person name="Hu P."/>
            <person name="Dubinsky E.A."/>
            <person name="Probst A.J."/>
            <person name="Wang J."/>
            <person name="Sieber C.M.K."/>
            <person name="Tom L.M."/>
            <person name="Gardinali P."/>
            <person name="Banfield J.F."/>
            <person name="Atlas R.M."/>
            <person name="Andersen G.L."/>
        </authorList>
    </citation>
    <scope>NUCLEOTIDE SEQUENCE [LARGE SCALE GENOMIC DNA]</scope>
</reference>
<dbReference type="InterPro" id="IPR001845">
    <property type="entry name" value="HTH_ArsR_DNA-bd_dom"/>
</dbReference>
<dbReference type="AlphaFoldDB" id="A0A1Y5F281"/>
<dbReference type="CDD" id="cd00090">
    <property type="entry name" value="HTH_ARSR"/>
    <property type="match status" value="1"/>
</dbReference>
<evidence type="ECO:0000313" key="6">
    <source>
        <dbReference type="Proteomes" id="UP000196531"/>
    </source>
</evidence>
<evidence type="ECO:0000259" key="4">
    <source>
        <dbReference type="PROSITE" id="PS50987"/>
    </source>
</evidence>
<evidence type="ECO:0000256" key="3">
    <source>
        <dbReference type="ARBA" id="ARBA00023163"/>
    </source>
</evidence>
<dbReference type="PANTHER" id="PTHR33154:SF33">
    <property type="entry name" value="TRANSCRIPTIONAL REPRESSOR SDPR"/>
    <property type="match status" value="1"/>
</dbReference>
<dbReference type="SMART" id="SM00418">
    <property type="entry name" value="HTH_ARSR"/>
    <property type="match status" value="1"/>
</dbReference>
<dbReference type="Proteomes" id="UP000196531">
    <property type="component" value="Unassembled WGS sequence"/>
</dbReference>